<evidence type="ECO:0000313" key="3">
    <source>
        <dbReference type="Proteomes" id="UP001380365"/>
    </source>
</evidence>
<dbReference type="EC" id="4.2.1.75" evidence="2"/>
<keyword evidence="2" id="KW-0456">Lyase</keyword>
<dbReference type="Proteomes" id="UP001380365">
    <property type="component" value="Unassembled WGS sequence"/>
</dbReference>
<dbReference type="GO" id="GO:0004852">
    <property type="term" value="F:uroporphyrinogen-III synthase activity"/>
    <property type="evidence" value="ECO:0007669"/>
    <property type="project" value="UniProtKB-EC"/>
</dbReference>
<name>A0ABU8Q394_9SPHN</name>
<sequence>MSRPLAVLRPEPGASATVERITAAGYQPLRTPLFHVEQRGWPLVAASDHDALVLTSANTVRHLGPQLAELATLPVWAVGEATARTAADVGLSVVRVGTGGAKTLLETAWAAGVRRALWLGGESLRLSEHPAVSRMVAVYASTPLAPSLDAVRRLAGSVALVHSPRAAERFRHVLAEAGVAPSTLRLAAISPAAAEAAGDGWDALAVAAVPTDPALVTAAIRLAD</sequence>
<proteinExistence type="predicted"/>
<gene>
    <name evidence="2" type="ORF">WH159_02365</name>
</gene>
<dbReference type="EMBL" id="JBBGZA010000001">
    <property type="protein sequence ID" value="MEJ5093392.1"/>
    <property type="molecule type" value="Genomic_DNA"/>
</dbReference>
<evidence type="ECO:0000313" key="2">
    <source>
        <dbReference type="EMBL" id="MEJ5093392.1"/>
    </source>
</evidence>
<dbReference type="InterPro" id="IPR036108">
    <property type="entry name" value="4pyrrol_syn_uPrphyn_synt_sf"/>
</dbReference>
<feature type="domain" description="Tetrapyrrole biosynthesis uroporphyrinogen III synthase" evidence="1">
    <location>
        <begin position="16"/>
        <end position="216"/>
    </location>
</feature>
<reference evidence="2 3" key="1">
    <citation type="submission" date="2023-12" db="EMBL/GenBank/DDBJ databases">
        <title>Gut-associated functions are favored during microbiome assembly across C. elegans life.</title>
        <authorList>
            <person name="Zimmermann J."/>
        </authorList>
    </citation>
    <scope>NUCLEOTIDE SEQUENCE [LARGE SCALE GENOMIC DNA]</scope>
    <source>
        <strain evidence="2 3">JUb134</strain>
    </source>
</reference>
<accession>A0ABU8Q394</accession>
<dbReference type="Pfam" id="PF02602">
    <property type="entry name" value="HEM4"/>
    <property type="match status" value="1"/>
</dbReference>
<dbReference type="CDD" id="cd06578">
    <property type="entry name" value="HemD"/>
    <property type="match status" value="1"/>
</dbReference>
<dbReference type="InterPro" id="IPR003754">
    <property type="entry name" value="4pyrrol_synth_uPrphyn_synth"/>
</dbReference>
<dbReference type="Gene3D" id="3.40.50.10090">
    <property type="match status" value="1"/>
</dbReference>
<comment type="caution">
    <text evidence="2">The sequence shown here is derived from an EMBL/GenBank/DDBJ whole genome shotgun (WGS) entry which is preliminary data.</text>
</comment>
<keyword evidence="3" id="KW-1185">Reference proteome</keyword>
<organism evidence="2 3">
    <name type="scientific">Sphingomonas molluscorum</name>
    <dbReference type="NCBI Taxonomy" id="418184"/>
    <lineage>
        <taxon>Bacteria</taxon>
        <taxon>Pseudomonadati</taxon>
        <taxon>Pseudomonadota</taxon>
        <taxon>Alphaproteobacteria</taxon>
        <taxon>Sphingomonadales</taxon>
        <taxon>Sphingomonadaceae</taxon>
        <taxon>Sphingomonas</taxon>
    </lineage>
</organism>
<dbReference type="SUPFAM" id="SSF69618">
    <property type="entry name" value="HemD-like"/>
    <property type="match status" value="1"/>
</dbReference>
<dbReference type="RefSeq" id="WP_132882947.1">
    <property type="nucleotide sequence ID" value="NZ_JBBGZA010000001.1"/>
</dbReference>
<protein>
    <submittedName>
        <fullName evidence="2">Uroporphyrinogen-III synthase</fullName>
        <ecNumber evidence="2">4.2.1.75</ecNumber>
    </submittedName>
</protein>
<evidence type="ECO:0000259" key="1">
    <source>
        <dbReference type="Pfam" id="PF02602"/>
    </source>
</evidence>